<dbReference type="Pfam" id="PF20736">
    <property type="entry name" value="Glyco_hydro127M"/>
    <property type="match status" value="1"/>
</dbReference>
<evidence type="ECO:0000259" key="3">
    <source>
        <dbReference type="Pfam" id="PF20736"/>
    </source>
</evidence>
<evidence type="ECO:0008006" key="6">
    <source>
        <dbReference type="Google" id="ProtNLM"/>
    </source>
</evidence>
<name>A0A5B2VWN5_9BACT</name>
<dbReference type="InterPro" id="IPR012878">
    <property type="entry name" value="Beta-AFase-like_GH127_cat"/>
</dbReference>
<feature type="domain" description="Non-reducing end beta-L-arabinofuranosidase-like GH127 middle" evidence="3">
    <location>
        <begin position="433"/>
        <end position="525"/>
    </location>
</feature>
<dbReference type="PANTHER" id="PTHR31151">
    <property type="entry name" value="PROLINE-TRNA LIGASE (DUF1680)"/>
    <property type="match status" value="1"/>
</dbReference>
<dbReference type="Proteomes" id="UP000324611">
    <property type="component" value="Unassembled WGS sequence"/>
</dbReference>
<dbReference type="AlphaFoldDB" id="A0A5B2VWN5"/>
<accession>A0A5B2VWN5</accession>
<organism evidence="4 5">
    <name type="scientific">Chitinophaga agrisoli</name>
    <dbReference type="NCBI Taxonomy" id="2607653"/>
    <lineage>
        <taxon>Bacteria</taxon>
        <taxon>Pseudomonadati</taxon>
        <taxon>Bacteroidota</taxon>
        <taxon>Chitinophagia</taxon>
        <taxon>Chitinophagales</taxon>
        <taxon>Chitinophagaceae</taxon>
        <taxon>Chitinophaga</taxon>
    </lineage>
</organism>
<evidence type="ECO:0000313" key="4">
    <source>
        <dbReference type="EMBL" id="KAA2243174.1"/>
    </source>
</evidence>
<gene>
    <name evidence="4" type="ORF">F0L74_11710</name>
</gene>
<evidence type="ECO:0000259" key="2">
    <source>
        <dbReference type="Pfam" id="PF07944"/>
    </source>
</evidence>
<dbReference type="RefSeq" id="WP_149838049.1">
    <property type="nucleotide sequence ID" value="NZ_VUOC01000002.1"/>
</dbReference>
<keyword evidence="1" id="KW-0732">Signal</keyword>
<dbReference type="SUPFAM" id="SSF48208">
    <property type="entry name" value="Six-hairpin glycosidases"/>
    <property type="match status" value="1"/>
</dbReference>
<proteinExistence type="predicted"/>
<protein>
    <recommendedName>
        <fullName evidence="6">DUF1680 family protein</fullName>
    </recommendedName>
</protein>
<keyword evidence="5" id="KW-1185">Reference proteome</keyword>
<feature type="chain" id="PRO_5022973953" description="DUF1680 family protein" evidence="1">
    <location>
        <begin position="20"/>
        <end position="671"/>
    </location>
</feature>
<feature type="domain" description="Non-reducing end beta-L-arabinofuranosidase-like GH127 catalytic" evidence="2">
    <location>
        <begin position="84"/>
        <end position="417"/>
    </location>
</feature>
<dbReference type="Pfam" id="PF07944">
    <property type="entry name" value="Beta-AFase-like_GH127_cat"/>
    <property type="match status" value="1"/>
</dbReference>
<dbReference type="InterPro" id="IPR049046">
    <property type="entry name" value="Beta-AFase-like_GH127_middle"/>
</dbReference>
<comment type="caution">
    <text evidence="4">The sequence shown here is derived from an EMBL/GenBank/DDBJ whole genome shotgun (WGS) entry which is preliminary data.</text>
</comment>
<dbReference type="EMBL" id="VUOC01000002">
    <property type="protein sequence ID" value="KAA2243174.1"/>
    <property type="molecule type" value="Genomic_DNA"/>
</dbReference>
<evidence type="ECO:0000313" key="5">
    <source>
        <dbReference type="Proteomes" id="UP000324611"/>
    </source>
</evidence>
<reference evidence="4 5" key="2">
    <citation type="submission" date="2019-09" db="EMBL/GenBank/DDBJ databases">
        <authorList>
            <person name="Jin C."/>
        </authorList>
    </citation>
    <scope>NUCLEOTIDE SEQUENCE [LARGE SCALE GENOMIC DNA]</scope>
    <source>
        <strain evidence="4 5">BN140078</strain>
    </source>
</reference>
<dbReference type="InterPro" id="IPR008928">
    <property type="entry name" value="6-hairpin_glycosidase_sf"/>
</dbReference>
<sequence>MKRLSACIIYIVLSLPVCLAQTTYTAPVYQELPLGAIKPEGWLRNQLLIMRKGTSGHLDEIYAKVKDDNGWLGGKGDGWEETPYWLDGALPLAYLLDDKTLQEKVLRYVHWTLAHQRPSGYFGPITKAEREQQQTIDPAHANAGEDWWPKMVMLKVLQQYYSATGDTYVIRFMSNYFRYQLAALKTAPLGKWTQWAEARGPENMLTVLWLYNITHDAFLLDLAAHLETQSFPWSSWMGNRDWVISTTTFRDNNLWMNRHAVNVAMGIKAPAVNYQRTGDTNYLRSLRTGWHDLMTVHGLPMGIFSGDEDLNGNLPTQGVELCAVVEAMFSLENIIATTGAVPYMDALERIAFNALPTQTTDDYNAKQYFQVANQVQISRGVFEFSLPFNREMCNVLGMRSGYTCCLANMHQGWTKFAQHLWYASPEGGLAALAYGPCSLHVKAGKDSTPVTIHETTSYPFEDVIHFSLAASKTVSFPLQLRIPAWCKEAVILLNSQPLQRAAGGQLVTLDRSWKNGDKLALQLPMEITTSTWGRNSRAVERGPLVYALRLQEKWGKEHDAVEGDYFSVYPEGAWNYALQKAGVDKPGEQLHFSVVKPVDDSFVWNLAHAPVKITAPAKQLPDWKVANGVAYQPVTDREGIYKGKVDSAVHEITLVPYGCTKVRVVAFPVVR</sequence>
<feature type="signal peptide" evidence="1">
    <location>
        <begin position="1"/>
        <end position="19"/>
    </location>
</feature>
<evidence type="ECO:0000256" key="1">
    <source>
        <dbReference type="SAM" id="SignalP"/>
    </source>
</evidence>
<dbReference type="PANTHER" id="PTHR31151:SF0">
    <property type="entry name" value="PROLINE-TRNA LIGASE (DUF1680)"/>
    <property type="match status" value="1"/>
</dbReference>
<dbReference type="GO" id="GO:0005975">
    <property type="term" value="P:carbohydrate metabolic process"/>
    <property type="evidence" value="ECO:0007669"/>
    <property type="project" value="InterPro"/>
</dbReference>
<reference evidence="4 5" key="1">
    <citation type="submission" date="2019-09" db="EMBL/GenBank/DDBJ databases">
        <title>Chitinophaga ginsengihumi sp. nov., isolated from soil of ginseng rhizosphere.</title>
        <authorList>
            <person name="Lee J."/>
        </authorList>
    </citation>
    <scope>NUCLEOTIDE SEQUENCE [LARGE SCALE GENOMIC DNA]</scope>
    <source>
        <strain evidence="4 5">BN140078</strain>
    </source>
</reference>